<proteinExistence type="predicted"/>
<sequence>MKSSIFKKLSLCLSVFLIASTMSACGSGGASTGDSDQSGSDKDGTAVYSIGYNNWGQGVFPLDIIEKETKNATEIFGNKLVVANDEFKADKVISDVQTMISSGVDGIQFFGISETMFNSVSQICQEAKVPFVLFDKIPSNEVLGKLKENPYFVGAISAEDKLAGKSIAEMALKDGCETAIIVAAAKGDSSHDLRIEGFVEAFTAGGGYVLGEAHCADPTEAVQKSNDLLTAYPDADCIYGTGGDFVDGALNALASRKDANMDPKIYGTDITPDIAQKMVDQQIDGVVGGQWVDGSLANMLLLNYLDGHPILGEDGKAPVFTNLPMCTLAPDQAGAFIKLLENNESPISDEEYQSLTYRFNPEVSYQTFFDFITNYNETFNAKLK</sequence>
<name>A0ACD1AD25_9FIRM</name>
<protein>
    <submittedName>
        <fullName evidence="1">Substrate-binding domain-containing protein</fullName>
    </submittedName>
</protein>
<accession>A0ACD1AD25</accession>
<evidence type="ECO:0000313" key="1">
    <source>
        <dbReference type="EMBL" id="QOX64188.1"/>
    </source>
</evidence>
<dbReference type="Proteomes" id="UP000594014">
    <property type="component" value="Chromosome"/>
</dbReference>
<reference evidence="1" key="1">
    <citation type="submission" date="2019-08" db="EMBL/GenBank/DDBJ databases">
        <title>Genome sequence of Clostridiales bacterium MT110.</title>
        <authorList>
            <person name="Cao J."/>
        </authorList>
    </citation>
    <scope>NUCLEOTIDE SEQUENCE</scope>
    <source>
        <strain evidence="1">MT110</strain>
    </source>
</reference>
<gene>
    <name evidence="1" type="ORF">FRZ06_12990</name>
</gene>
<dbReference type="EMBL" id="CP042469">
    <property type="protein sequence ID" value="QOX64188.1"/>
    <property type="molecule type" value="Genomic_DNA"/>
</dbReference>
<evidence type="ECO:0000313" key="2">
    <source>
        <dbReference type="Proteomes" id="UP000594014"/>
    </source>
</evidence>
<organism evidence="1 2">
    <name type="scientific">Anoxybacterium hadale</name>
    <dbReference type="NCBI Taxonomy" id="3408580"/>
    <lineage>
        <taxon>Bacteria</taxon>
        <taxon>Bacillati</taxon>
        <taxon>Bacillota</taxon>
        <taxon>Clostridia</taxon>
        <taxon>Peptostreptococcales</taxon>
        <taxon>Anaerovoracaceae</taxon>
        <taxon>Anoxybacterium</taxon>
    </lineage>
</organism>
<keyword evidence="2" id="KW-1185">Reference proteome</keyword>